<reference evidence="2" key="1">
    <citation type="journal article" date="2015" name="Nat. Genet.">
        <title>The genome and transcriptome of the zoonotic hookworm Ancylostoma ceylanicum identify infection-specific gene families.</title>
        <authorList>
            <person name="Schwarz E.M."/>
            <person name="Hu Y."/>
            <person name="Antoshechkin I."/>
            <person name="Miller M.M."/>
            <person name="Sternberg P.W."/>
            <person name="Aroian R.V."/>
        </authorList>
    </citation>
    <scope>NUCLEOTIDE SEQUENCE</scope>
    <source>
        <strain evidence="2">HY135</strain>
    </source>
</reference>
<gene>
    <name evidence="1" type="primary">Acey_s0449.g1650</name>
    <name evidence="1" type="ORF">Y032_0449g1650</name>
</gene>
<keyword evidence="2" id="KW-1185">Reference proteome</keyword>
<dbReference type="Proteomes" id="UP000024635">
    <property type="component" value="Unassembled WGS sequence"/>
</dbReference>
<sequence length="79" mass="8819">MSQRSMKRAGNMRCDGLMTCRRVVHTRTTCREGSHAAQKPEGQGQALSEALGNFEDVSRLVLPYFDDCSATVRPDDDEQ</sequence>
<comment type="caution">
    <text evidence="1">The sequence shown here is derived from an EMBL/GenBank/DDBJ whole genome shotgun (WGS) entry which is preliminary data.</text>
</comment>
<dbReference type="AlphaFoldDB" id="A0A016X0I3"/>
<dbReference type="EMBL" id="JARK01000049">
    <property type="protein sequence ID" value="EYC44778.1"/>
    <property type="molecule type" value="Genomic_DNA"/>
</dbReference>
<organism evidence="1 2">
    <name type="scientific">Ancylostoma ceylanicum</name>
    <dbReference type="NCBI Taxonomy" id="53326"/>
    <lineage>
        <taxon>Eukaryota</taxon>
        <taxon>Metazoa</taxon>
        <taxon>Ecdysozoa</taxon>
        <taxon>Nematoda</taxon>
        <taxon>Chromadorea</taxon>
        <taxon>Rhabditida</taxon>
        <taxon>Rhabditina</taxon>
        <taxon>Rhabditomorpha</taxon>
        <taxon>Strongyloidea</taxon>
        <taxon>Ancylostomatidae</taxon>
        <taxon>Ancylostomatinae</taxon>
        <taxon>Ancylostoma</taxon>
    </lineage>
</organism>
<evidence type="ECO:0000313" key="1">
    <source>
        <dbReference type="EMBL" id="EYC44778.1"/>
    </source>
</evidence>
<proteinExistence type="predicted"/>
<accession>A0A016X0I3</accession>
<evidence type="ECO:0000313" key="2">
    <source>
        <dbReference type="Proteomes" id="UP000024635"/>
    </source>
</evidence>
<name>A0A016X0I3_9BILA</name>
<protein>
    <submittedName>
        <fullName evidence="1">Uncharacterized protein</fullName>
    </submittedName>
</protein>